<dbReference type="Gene3D" id="6.10.280.130">
    <property type="match status" value="1"/>
</dbReference>
<accession>A0A838ZHD3</accession>
<evidence type="ECO:0000256" key="5">
    <source>
        <dbReference type="SAM" id="MobiDB-lite"/>
    </source>
</evidence>
<feature type="transmembrane region" description="Helical" evidence="6">
    <location>
        <begin position="9"/>
        <end position="30"/>
    </location>
</feature>
<gene>
    <name evidence="8" type="ORF">HU137_02660</name>
</gene>
<dbReference type="Pfam" id="PF13442">
    <property type="entry name" value="Cytochrome_CBB3"/>
    <property type="match status" value="1"/>
</dbReference>
<keyword evidence="6" id="KW-0812">Transmembrane</keyword>
<name>A0A838ZHD3_9FLAO</name>
<protein>
    <submittedName>
        <fullName evidence="8">C-type cytochrome</fullName>
    </submittedName>
</protein>
<keyword evidence="6" id="KW-1133">Transmembrane helix</keyword>
<dbReference type="EMBL" id="JACDZE010000001">
    <property type="protein sequence ID" value="MBA5628668.1"/>
    <property type="molecule type" value="Genomic_DNA"/>
</dbReference>
<evidence type="ECO:0000256" key="1">
    <source>
        <dbReference type="ARBA" id="ARBA00022617"/>
    </source>
</evidence>
<dbReference type="RefSeq" id="WP_182042257.1">
    <property type="nucleotide sequence ID" value="NZ_JACDZE010000001.1"/>
</dbReference>
<dbReference type="Gene3D" id="1.10.760.10">
    <property type="entry name" value="Cytochrome c-like domain"/>
    <property type="match status" value="1"/>
</dbReference>
<reference evidence="8 9" key="1">
    <citation type="submission" date="2020-07" db="EMBL/GenBank/DDBJ databases">
        <title>Moheibacter lacus sp. nov., a member of the family Flavobacteriaceae isolated from freshwater lake sediment.</title>
        <authorList>
            <person name="Liu Y."/>
        </authorList>
    </citation>
    <scope>NUCLEOTIDE SEQUENCE [LARGE SCALE GENOMIC DNA]</scope>
    <source>
        <strain evidence="8 9">BDHS18</strain>
    </source>
</reference>
<evidence type="ECO:0000313" key="9">
    <source>
        <dbReference type="Proteomes" id="UP000552241"/>
    </source>
</evidence>
<dbReference type="InterPro" id="IPR032858">
    <property type="entry name" value="CcoP_N"/>
</dbReference>
<keyword evidence="1 4" id="KW-0349">Heme</keyword>
<keyword evidence="2 4" id="KW-0479">Metal-binding</keyword>
<dbReference type="PANTHER" id="PTHR33751:SF1">
    <property type="entry name" value="CBB3-TYPE CYTOCHROME C OXIDASE SUBUNIT FIXP"/>
    <property type="match status" value="1"/>
</dbReference>
<dbReference type="InterPro" id="IPR038414">
    <property type="entry name" value="CcoP_N_sf"/>
</dbReference>
<evidence type="ECO:0000313" key="8">
    <source>
        <dbReference type="EMBL" id="MBA5628668.1"/>
    </source>
</evidence>
<evidence type="ECO:0000256" key="4">
    <source>
        <dbReference type="PROSITE-ProRule" id="PRU00433"/>
    </source>
</evidence>
<evidence type="ECO:0000256" key="2">
    <source>
        <dbReference type="ARBA" id="ARBA00022723"/>
    </source>
</evidence>
<dbReference type="GO" id="GO:0009055">
    <property type="term" value="F:electron transfer activity"/>
    <property type="evidence" value="ECO:0007669"/>
    <property type="project" value="InterPro"/>
</dbReference>
<dbReference type="Pfam" id="PF14715">
    <property type="entry name" value="FixP_N"/>
    <property type="match status" value="1"/>
</dbReference>
<dbReference type="GO" id="GO:0020037">
    <property type="term" value="F:heme binding"/>
    <property type="evidence" value="ECO:0007669"/>
    <property type="project" value="InterPro"/>
</dbReference>
<dbReference type="PANTHER" id="PTHR33751">
    <property type="entry name" value="CBB3-TYPE CYTOCHROME C OXIDASE SUBUNIT FIXP"/>
    <property type="match status" value="1"/>
</dbReference>
<dbReference type="AlphaFoldDB" id="A0A838ZHD3"/>
<evidence type="ECO:0000256" key="6">
    <source>
        <dbReference type="SAM" id="Phobius"/>
    </source>
</evidence>
<keyword evidence="9" id="KW-1185">Reference proteome</keyword>
<dbReference type="InterPro" id="IPR009056">
    <property type="entry name" value="Cyt_c-like_dom"/>
</dbReference>
<dbReference type="InterPro" id="IPR036909">
    <property type="entry name" value="Cyt_c-like_dom_sf"/>
</dbReference>
<feature type="transmembrane region" description="Helical" evidence="6">
    <location>
        <begin position="140"/>
        <end position="161"/>
    </location>
</feature>
<evidence type="ECO:0000259" key="7">
    <source>
        <dbReference type="PROSITE" id="PS51007"/>
    </source>
</evidence>
<sequence>MKQRTPGRIFIPIIMVSIIAIVMMVTPIGFDRSTGFWGFFSNTWNHFVETFSNGMAIGIILIAFIMLLIVNAINKVVESQKFKKLSAEQQEQYVVMSKQNYFKRLISSGRERQSDEEEQAIILDHGFDGIKELDNALPQWWLAMFYMGIVFMVVYVLAYSFTDFAHPEVEYEEFNTKEQARVDKWILENDITIEGAKNKYLDAQAIEEGKKTFEQICATCHTANGGGGIGPNLTDDYWVNKTQDSLFYNIYDIVYNGSPNNAQMRAFGKRGELTGLAIEKVASYVYHMNQEEADVTENEGGAAPQGDLISEWAKSGATASASTEPSTDEGATTKNTETSPKDSAQ</sequence>
<organism evidence="8 9">
    <name type="scientific">Moheibacter lacus</name>
    <dbReference type="NCBI Taxonomy" id="2745851"/>
    <lineage>
        <taxon>Bacteria</taxon>
        <taxon>Pseudomonadati</taxon>
        <taxon>Bacteroidota</taxon>
        <taxon>Flavobacteriia</taxon>
        <taxon>Flavobacteriales</taxon>
        <taxon>Weeksellaceae</taxon>
        <taxon>Moheibacter</taxon>
    </lineage>
</organism>
<feature type="domain" description="Cytochrome c" evidence="7">
    <location>
        <begin position="204"/>
        <end position="289"/>
    </location>
</feature>
<dbReference type="Proteomes" id="UP000552241">
    <property type="component" value="Unassembled WGS sequence"/>
</dbReference>
<proteinExistence type="predicted"/>
<dbReference type="InterPro" id="IPR050597">
    <property type="entry name" value="Cytochrome_c_Oxidase_Subunit"/>
</dbReference>
<keyword evidence="6" id="KW-0472">Membrane</keyword>
<dbReference type="SUPFAM" id="SSF46626">
    <property type="entry name" value="Cytochrome c"/>
    <property type="match status" value="1"/>
</dbReference>
<dbReference type="PROSITE" id="PS51007">
    <property type="entry name" value="CYTC"/>
    <property type="match status" value="1"/>
</dbReference>
<dbReference type="GO" id="GO:0046872">
    <property type="term" value="F:metal ion binding"/>
    <property type="evidence" value="ECO:0007669"/>
    <property type="project" value="UniProtKB-KW"/>
</dbReference>
<keyword evidence="3 4" id="KW-0408">Iron</keyword>
<comment type="caution">
    <text evidence="8">The sequence shown here is derived from an EMBL/GenBank/DDBJ whole genome shotgun (WGS) entry which is preliminary data.</text>
</comment>
<feature type="compositionally biased region" description="Polar residues" evidence="5">
    <location>
        <begin position="317"/>
        <end position="345"/>
    </location>
</feature>
<feature type="transmembrane region" description="Helical" evidence="6">
    <location>
        <begin position="50"/>
        <end position="73"/>
    </location>
</feature>
<feature type="region of interest" description="Disordered" evidence="5">
    <location>
        <begin position="295"/>
        <end position="345"/>
    </location>
</feature>
<evidence type="ECO:0000256" key="3">
    <source>
        <dbReference type="ARBA" id="ARBA00023004"/>
    </source>
</evidence>